<evidence type="ECO:0000256" key="1">
    <source>
        <dbReference type="ARBA" id="ARBA00029457"/>
    </source>
</evidence>
<feature type="region of interest" description="Disordered" evidence="2">
    <location>
        <begin position="139"/>
        <end position="159"/>
    </location>
</feature>
<dbReference type="PaxDb" id="30732-ENSOMEP00000034780"/>
<keyword evidence="5" id="KW-1185">Reference proteome</keyword>
<reference evidence="4" key="1">
    <citation type="submission" date="2025-08" db="UniProtKB">
        <authorList>
            <consortium name="Ensembl"/>
        </authorList>
    </citation>
    <scope>IDENTIFICATION</scope>
</reference>
<name>A0A3B3DZK9_ORYME</name>
<evidence type="ECO:0000256" key="3">
    <source>
        <dbReference type="SAM" id="Phobius"/>
    </source>
</evidence>
<dbReference type="InterPro" id="IPR033369">
    <property type="entry name" value="C19orf12"/>
</dbReference>
<dbReference type="Pfam" id="PF20721">
    <property type="entry name" value="C19orf12"/>
    <property type="match status" value="1"/>
</dbReference>
<keyword evidence="3" id="KW-0812">Transmembrane</keyword>
<dbReference type="OMA" id="VGTLKWT"/>
<reference evidence="4" key="2">
    <citation type="submission" date="2025-09" db="UniProtKB">
        <authorList>
            <consortium name="Ensembl"/>
        </authorList>
    </citation>
    <scope>IDENTIFICATION</scope>
</reference>
<comment type="similarity">
    <text evidence="1">Belongs to the C19orf12 family.</text>
</comment>
<sequence>MAPQVDDIIRLCCEISADKKIKVAVKEPVRGVMVAGSSMLVGGLLGGPAGMAVGGAVGGLLGKWMSRGQFQPLPQILMELSSSQKQKLCNEIRQALGSSYYLNLISTEFLISYVMRDAELNQKVTSALINSSPDLQLHKDGGDEQMLDHSALTETTSTL</sequence>
<dbReference type="GeneTree" id="ENSGT00390000009077"/>
<dbReference type="PANTHER" id="PTHR31493">
    <property type="entry name" value="NAZO FAMILY MEMBER"/>
    <property type="match status" value="1"/>
</dbReference>
<dbReference type="STRING" id="30732.ENSOMEP00000034780"/>
<dbReference type="Ensembl" id="ENSOMET00000029069.1">
    <property type="protein sequence ID" value="ENSOMEP00000034780.1"/>
    <property type="gene ID" value="ENSOMEG00000021563.1"/>
</dbReference>
<evidence type="ECO:0000313" key="4">
    <source>
        <dbReference type="Ensembl" id="ENSOMEP00000034780.1"/>
    </source>
</evidence>
<accession>A0A3B3DZK9</accession>
<evidence type="ECO:0000256" key="2">
    <source>
        <dbReference type="SAM" id="MobiDB-lite"/>
    </source>
</evidence>
<proteinExistence type="inferred from homology"/>
<dbReference type="AlphaFoldDB" id="A0A3B3DZK9"/>
<dbReference type="PANTHER" id="PTHR31493:SF1">
    <property type="entry name" value="PROTEIN C19ORF12"/>
    <property type="match status" value="1"/>
</dbReference>
<feature type="transmembrane region" description="Helical" evidence="3">
    <location>
        <begin position="39"/>
        <end position="61"/>
    </location>
</feature>
<keyword evidence="3" id="KW-0472">Membrane</keyword>
<evidence type="ECO:0000313" key="5">
    <source>
        <dbReference type="Proteomes" id="UP000261560"/>
    </source>
</evidence>
<dbReference type="Proteomes" id="UP000261560">
    <property type="component" value="Unplaced"/>
</dbReference>
<organism evidence="4 5">
    <name type="scientific">Oryzias melastigma</name>
    <name type="common">Marine medaka</name>
    <dbReference type="NCBI Taxonomy" id="30732"/>
    <lineage>
        <taxon>Eukaryota</taxon>
        <taxon>Metazoa</taxon>
        <taxon>Chordata</taxon>
        <taxon>Craniata</taxon>
        <taxon>Vertebrata</taxon>
        <taxon>Euteleostomi</taxon>
        <taxon>Actinopterygii</taxon>
        <taxon>Neopterygii</taxon>
        <taxon>Teleostei</taxon>
        <taxon>Neoteleostei</taxon>
        <taxon>Acanthomorphata</taxon>
        <taxon>Ovalentaria</taxon>
        <taxon>Atherinomorphae</taxon>
        <taxon>Beloniformes</taxon>
        <taxon>Adrianichthyidae</taxon>
        <taxon>Oryziinae</taxon>
        <taxon>Oryzias</taxon>
    </lineage>
</organism>
<keyword evidence="3" id="KW-1133">Transmembrane helix</keyword>
<protein>
    <submittedName>
        <fullName evidence="4">Chromosome 19 open reading frame 12</fullName>
    </submittedName>
</protein>